<dbReference type="Gene3D" id="1.10.30.50">
    <property type="match status" value="1"/>
</dbReference>
<protein>
    <recommendedName>
        <fullName evidence="3">EA31 gene protein, phage lambda</fullName>
    </recommendedName>
</protein>
<evidence type="ECO:0000313" key="2">
    <source>
        <dbReference type="Proteomes" id="UP000010793"/>
    </source>
</evidence>
<name>A0A3B6VN93_BRAPL</name>
<dbReference type="CDD" id="cd00085">
    <property type="entry name" value="HNHc"/>
    <property type="match status" value="1"/>
</dbReference>
<reference evidence="1 2" key="1">
    <citation type="journal article" date="2013" name="Genome Announc.">
        <title>Complete Genome Sequence of the Porcine Strain Brachyspira pilosicoli P43/6/78(T.).</title>
        <authorList>
            <person name="Lin C."/>
            <person name="den Bakker H.C."/>
            <person name="Suzuki H."/>
            <person name="Lefebure T."/>
            <person name="Ponnala L."/>
            <person name="Sun Q."/>
            <person name="Stanhope M.J."/>
            <person name="Wiedmann M."/>
            <person name="Duhamel G.E."/>
        </authorList>
    </citation>
    <scope>NUCLEOTIDE SEQUENCE [LARGE SCALE GENOMIC DNA]</scope>
    <source>
        <strain evidence="1 2">P43/6/78</strain>
    </source>
</reference>
<dbReference type="RefSeq" id="WP_013243820.1">
    <property type="nucleotide sequence ID" value="NC_019908.1"/>
</dbReference>
<dbReference type="AlphaFoldDB" id="A0A3B6VN93"/>
<sequence>MYFIDDENIYKFDNIPLLKTKINDSILNMIKSQENLYLKDISIISPCFDENDKEVSILKDLYKNEFVSKKWEGHYDKIKKSVSECPYCGFGEITEIDHFLPKYLYPEFILFYYNLVPSCHNCNKSKLTKIINIHPYIHKIDILNVDLFKLEIIIEKTNLVFRYNINDNIDKNIKQFIEILKLSERYSMAANSLFNNDRAYYKRIDYNGLYNEIRNRYETSTKIHLRYFYKSILDDFQKVYNYIMNN</sequence>
<dbReference type="EMBL" id="CP002873">
    <property type="protein sequence ID" value="AGA67316.1"/>
    <property type="molecule type" value="Genomic_DNA"/>
</dbReference>
<evidence type="ECO:0008006" key="3">
    <source>
        <dbReference type="Google" id="ProtNLM"/>
    </source>
</evidence>
<dbReference type="Proteomes" id="UP000010793">
    <property type="component" value="Chromosome"/>
</dbReference>
<accession>A0A3B6VN93</accession>
<dbReference type="InterPro" id="IPR003615">
    <property type="entry name" value="HNH_nuc"/>
</dbReference>
<proteinExistence type="predicted"/>
<dbReference type="GeneID" id="56439433"/>
<gene>
    <name evidence="1" type="ORF">BPP43_10760</name>
</gene>
<keyword evidence="2" id="KW-1185">Reference proteome</keyword>
<evidence type="ECO:0000313" key="1">
    <source>
        <dbReference type="EMBL" id="AGA67316.1"/>
    </source>
</evidence>
<dbReference type="KEGG" id="bpip:BPP43_10760"/>
<organism evidence="1 2">
    <name type="scientific">Brachyspira pilosicoli P43/6/78</name>
    <dbReference type="NCBI Taxonomy" id="1042417"/>
    <lineage>
        <taxon>Bacteria</taxon>
        <taxon>Pseudomonadati</taxon>
        <taxon>Spirochaetota</taxon>
        <taxon>Spirochaetia</taxon>
        <taxon>Brachyspirales</taxon>
        <taxon>Brachyspiraceae</taxon>
        <taxon>Brachyspira</taxon>
    </lineage>
</organism>